<keyword evidence="2" id="KW-0489">Methyltransferase</keyword>
<dbReference type="Pfam" id="PF05050">
    <property type="entry name" value="Methyltransf_21"/>
    <property type="match status" value="1"/>
</dbReference>
<gene>
    <name evidence="2" type="ORF">NOV72_02316</name>
</gene>
<dbReference type="EMBL" id="OGTP01000006">
    <property type="protein sequence ID" value="SPB15087.1"/>
    <property type="molecule type" value="Genomic_DNA"/>
</dbReference>
<dbReference type="GO" id="GO:0008168">
    <property type="term" value="F:methyltransferase activity"/>
    <property type="evidence" value="ECO:0007669"/>
    <property type="project" value="UniProtKB-KW"/>
</dbReference>
<reference evidence="3" key="1">
    <citation type="submission" date="2018-01" db="EMBL/GenBank/DDBJ databases">
        <authorList>
            <person name="Peeters C."/>
        </authorList>
    </citation>
    <scope>NUCLEOTIDE SEQUENCE [LARGE SCALE GENOMIC DNA]</scope>
</reference>
<dbReference type="InterPro" id="IPR029063">
    <property type="entry name" value="SAM-dependent_MTases_sf"/>
</dbReference>
<protein>
    <submittedName>
        <fullName evidence="2">Methyltransferase FkbM family protein</fullName>
    </submittedName>
</protein>
<evidence type="ECO:0000259" key="1">
    <source>
        <dbReference type="Pfam" id="PF05050"/>
    </source>
</evidence>
<evidence type="ECO:0000313" key="3">
    <source>
        <dbReference type="Proteomes" id="UP000238169"/>
    </source>
</evidence>
<dbReference type="Gene3D" id="3.40.50.150">
    <property type="entry name" value="Vaccinia Virus protein VP39"/>
    <property type="match status" value="1"/>
</dbReference>
<organism evidence="2 3">
    <name type="scientific">Caballeronia novacaledonica</name>
    <dbReference type="NCBI Taxonomy" id="1544861"/>
    <lineage>
        <taxon>Bacteria</taxon>
        <taxon>Pseudomonadati</taxon>
        <taxon>Pseudomonadota</taxon>
        <taxon>Betaproteobacteria</taxon>
        <taxon>Burkholderiales</taxon>
        <taxon>Burkholderiaceae</taxon>
        <taxon>Caballeronia</taxon>
    </lineage>
</organism>
<accession>A0A2U3I4L2</accession>
<proteinExistence type="predicted"/>
<dbReference type="AlphaFoldDB" id="A0A2U3I4L2"/>
<name>A0A2U3I4L2_9BURK</name>
<dbReference type="SUPFAM" id="SSF53335">
    <property type="entry name" value="S-adenosyl-L-methionine-dependent methyltransferases"/>
    <property type="match status" value="1"/>
</dbReference>
<dbReference type="Proteomes" id="UP000238169">
    <property type="component" value="Unassembled WGS sequence"/>
</dbReference>
<evidence type="ECO:0000313" key="2">
    <source>
        <dbReference type="EMBL" id="SPB15087.1"/>
    </source>
</evidence>
<keyword evidence="2" id="KW-0808">Transferase</keyword>
<dbReference type="PANTHER" id="PTHR34203:SF15">
    <property type="entry name" value="SLL1173 PROTEIN"/>
    <property type="match status" value="1"/>
</dbReference>
<keyword evidence="3" id="KW-1185">Reference proteome</keyword>
<dbReference type="NCBIfam" id="TIGR01444">
    <property type="entry name" value="fkbM_fam"/>
    <property type="match status" value="1"/>
</dbReference>
<sequence>MISIDSLALERVDFIKIDVEGMEMDVLKGAAETLKRCAPVLLVETLKSDANAIRTFLAGVGYADFYAVNPNMIAIGERDPVRKNVVKRENAVHIV</sequence>
<dbReference type="InterPro" id="IPR006342">
    <property type="entry name" value="FkbM_mtfrase"/>
</dbReference>
<feature type="domain" description="Methyltransferase FkbM" evidence="1">
    <location>
        <begin position="3"/>
        <end position="62"/>
    </location>
</feature>
<dbReference type="GO" id="GO:0032259">
    <property type="term" value="P:methylation"/>
    <property type="evidence" value="ECO:0007669"/>
    <property type="project" value="UniProtKB-KW"/>
</dbReference>
<dbReference type="InterPro" id="IPR052514">
    <property type="entry name" value="SAM-dependent_MTase"/>
</dbReference>
<dbReference type="PANTHER" id="PTHR34203">
    <property type="entry name" value="METHYLTRANSFERASE, FKBM FAMILY PROTEIN"/>
    <property type="match status" value="1"/>
</dbReference>